<dbReference type="SUPFAM" id="SSF89155">
    <property type="entry name" value="TorD-like"/>
    <property type="match status" value="1"/>
</dbReference>
<dbReference type="GeneID" id="40154877"/>
<evidence type="ECO:0000313" key="6">
    <source>
        <dbReference type="EMBL" id="QCQ73861.1"/>
    </source>
</evidence>
<evidence type="ECO:0000256" key="2">
    <source>
        <dbReference type="SAM" id="MobiDB-lite"/>
    </source>
</evidence>
<dbReference type="PATRIC" id="fig|523841.21.peg.2594"/>
<feature type="compositionally biased region" description="Polar residues" evidence="2">
    <location>
        <begin position="17"/>
        <end position="29"/>
    </location>
</feature>
<dbReference type="RefSeq" id="WP_004059622.1">
    <property type="nucleotide sequence ID" value="NC_017941.2"/>
</dbReference>
<reference evidence="3 7" key="2">
    <citation type="journal article" date="2012" name="J. Bacteriol.">
        <title>Complete genome sequence of the metabolically versatile halophilic archaeon Haloferax mediterranei, a poly(3-hydroxybutyrate-co-3-hydroxyvalerate) producer.</title>
        <authorList>
            <person name="Han J."/>
            <person name="Zhang F."/>
            <person name="Hou J."/>
            <person name="Liu X."/>
            <person name="Li M."/>
            <person name="Liu H."/>
            <person name="Cai L."/>
            <person name="Zhang B."/>
            <person name="Chen Y."/>
            <person name="Zhou J."/>
            <person name="Hu S."/>
            <person name="Xiang H."/>
        </authorList>
    </citation>
    <scope>NUCLEOTIDE SEQUENCE [LARGE SCALE GENOMIC DNA]</scope>
    <source>
        <strain evidence="7">ATCC 33500 / DSM 1411 / JCM 8866 / NBRC 14739 / NCIMB 2177 / R-4</strain>
        <strain evidence="3">CGMCC 1.2087</strain>
    </source>
</reference>
<dbReference type="STRING" id="523841.HFX_2212"/>
<dbReference type="InterPro" id="IPR020945">
    <property type="entry name" value="DMSO/NO3_reduct_chaperone"/>
</dbReference>
<dbReference type="EMBL" id="CP039139">
    <property type="protein sequence ID" value="QCQ73861.1"/>
    <property type="molecule type" value="Genomic_DNA"/>
</dbReference>
<dbReference type="eggNOG" id="arCOG01506">
    <property type="taxonomic scope" value="Archaea"/>
</dbReference>
<evidence type="ECO:0000313" key="5">
    <source>
        <dbReference type="EMBL" id="ELZ99445.1"/>
    </source>
</evidence>
<dbReference type="Proteomes" id="UP000011603">
    <property type="component" value="Unassembled WGS sequence"/>
</dbReference>
<evidence type="ECO:0000256" key="1">
    <source>
        <dbReference type="ARBA" id="ARBA00023186"/>
    </source>
</evidence>
<protein>
    <submittedName>
        <fullName evidence="3">Cytoplasmic chaperone TorD family protein</fullName>
    </submittedName>
</protein>
<dbReference type="EMBL" id="AOLO01000011">
    <property type="protein sequence ID" value="ELZ99445.1"/>
    <property type="molecule type" value="Genomic_DNA"/>
</dbReference>
<name>I3R6P1_HALMT</name>
<evidence type="ECO:0000313" key="7">
    <source>
        <dbReference type="Proteomes" id="UP000006469"/>
    </source>
</evidence>
<dbReference type="PaxDb" id="523841-HFX_2212"/>
<keyword evidence="1" id="KW-0143">Chaperone</keyword>
<keyword evidence="8" id="KW-1185">Reference proteome</keyword>
<dbReference type="AlphaFoldDB" id="I3R6P1"/>
<evidence type="ECO:0000313" key="9">
    <source>
        <dbReference type="Proteomes" id="UP000027075"/>
    </source>
</evidence>
<dbReference type="Proteomes" id="UP000299011">
    <property type="component" value="Chromosome"/>
</dbReference>
<dbReference type="PANTHER" id="PTHR34227:SF1">
    <property type="entry name" value="DIMETHYL SULFOXIDE REDUCTASE CHAPERONE-RELATED"/>
    <property type="match status" value="1"/>
</dbReference>
<reference evidence="5 8" key="3">
    <citation type="journal article" date="2014" name="PLoS Genet.">
        <title>Phylogenetically driven sequencing of extremely halophilic archaea reveals strategies for static and dynamic osmo-response.</title>
        <authorList>
            <person name="Becker E.A."/>
            <person name="Seitzer P.M."/>
            <person name="Tritt A."/>
            <person name="Larsen D."/>
            <person name="Krusor M."/>
            <person name="Yao A.I."/>
            <person name="Wu D."/>
            <person name="Madern D."/>
            <person name="Eisen J.A."/>
            <person name="Darling A.E."/>
            <person name="Facciotti M.T."/>
        </authorList>
    </citation>
    <scope>NUCLEOTIDE SEQUENCE [LARGE SCALE GENOMIC DNA]</scope>
    <source>
        <strain evidence="5">ATCC 33500</strain>
        <strain evidence="8">ATCC 33500 / DSM 1411 / JCM 8866 / NBRC 14739 / NCIMB 2177 / R-4</strain>
    </source>
</reference>
<dbReference type="Proteomes" id="UP000006469">
    <property type="component" value="Chromosome"/>
</dbReference>
<dbReference type="EMBL" id="CP007551">
    <property type="protein sequence ID" value="AHZ23280.1"/>
    <property type="molecule type" value="Genomic_DNA"/>
</dbReference>
<evidence type="ECO:0000313" key="8">
    <source>
        <dbReference type="Proteomes" id="UP000011603"/>
    </source>
</evidence>
<dbReference type="PANTHER" id="PTHR34227">
    <property type="entry name" value="CHAPERONE PROTEIN YCDY"/>
    <property type="match status" value="1"/>
</dbReference>
<dbReference type="EMBL" id="CP001868">
    <property type="protein sequence ID" value="AFK19901.1"/>
    <property type="molecule type" value="Genomic_DNA"/>
</dbReference>
<dbReference type="Gene3D" id="1.10.3480.10">
    <property type="entry name" value="TorD-like"/>
    <property type="match status" value="1"/>
</dbReference>
<dbReference type="HOGENOM" id="CLU_077650_0_2_2"/>
<reference evidence="3" key="1">
    <citation type="journal article" date="2012" name="Appl. Environ. Microbiol.">
        <title>Identification of the haloarchaeal phasin (PhaP) that functions in polyhydroxyalkanoate accumulation and granule formation in Haloferax mediterranei.</title>
        <authorList>
            <person name="Cai S."/>
            <person name="Cai L."/>
            <person name="Liu H."/>
            <person name="Liu X."/>
            <person name="Han J."/>
            <person name="Zhou J."/>
            <person name="Xiang H."/>
        </authorList>
    </citation>
    <scope>NUCLEOTIDE SEQUENCE</scope>
    <source>
        <strain evidence="3">CGMCC 1.2087</strain>
    </source>
</reference>
<feature type="region of interest" description="Disordered" evidence="2">
    <location>
        <begin position="1"/>
        <end position="31"/>
    </location>
</feature>
<dbReference type="InterPro" id="IPR050289">
    <property type="entry name" value="TorD/DmsD_chaperones"/>
</dbReference>
<proteinExistence type="predicted"/>
<dbReference type="Pfam" id="PF02613">
    <property type="entry name" value="Nitrate_red_del"/>
    <property type="match status" value="1"/>
</dbReference>
<sequence>MSNPTAETPETPETQPDSPSGTQSESAESFDSEVAATYAVLTTCWREPTDHLVSVLERGELTPLFGSLDEVDGRDLRSEYARLFIGPAGPPCPPYESVYRDGDGDDFGPVMGPATIAVDHWYRSFGLENAPEQADLPDHIATELEFCAHLASEGRDDRLEQFLDEHPRAWTTAFLDRVEAETNEPFYASLAATTREVLQR</sequence>
<dbReference type="OrthoDB" id="320758at2157"/>
<accession>I3R6P1</accession>
<reference evidence="6 10" key="6">
    <citation type="submission" date="2019-04" db="EMBL/GenBank/DDBJ databases">
        <title>Methylomes of two halophilic Archaea, Haloarcula marismortui and Haloferax mediterranei.</title>
        <authorList>
            <person name="DasSarma S."/>
            <person name="DasSarma P."/>
            <person name="DasSarma S."/>
            <person name="Fomenkov A."/>
            <person name="Vincze T."/>
            <person name="Anton B.P."/>
            <person name="Roberts R.J."/>
        </authorList>
    </citation>
    <scope>NUCLEOTIDE SEQUENCE [LARGE SCALE GENOMIC DNA]</scope>
    <source>
        <strain evidence="6">ATCC 33500</strain>
        <strain evidence="10">ATCC 33500 / DSM 1411 / JCM 8866 / NBRC 14739 / NCIMB 2177 / R-4</strain>
    </source>
</reference>
<dbReference type="InterPro" id="IPR036411">
    <property type="entry name" value="TorD-like_sf"/>
</dbReference>
<evidence type="ECO:0000313" key="10">
    <source>
        <dbReference type="Proteomes" id="UP000299011"/>
    </source>
</evidence>
<reference evidence="4 9" key="4">
    <citation type="submission" date="2014-04" db="EMBL/GenBank/DDBJ databases">
        <title>Transcriptional profiles of Haloferax mediterranei on the basis of nitrogen availability.</title>
        <authorList>
            <person name="Bautista V."/>
        </authorList>
    </citation>
    <scope>NUCLEOTIDE SEQUENCE [LARGE SCALE GENOMIC DNA]</scope>
    <source>
        <strain evidence="4">ATCC 33500</strain>
        <strain evidence="9">ATCC 33500 / DSM 1411 / JCM 8866 / NBRC 14739 / NCIMB 2177 / R-4</strain>
    </source>
</reference>
<dbReference type="KEGG" id="hme:HFX_2212"/>
<dbReference type="Proteomes" id="UP000027075">
    <property type="component" value="Chromosome"/>
</dbReference>
<reference evidence="3" key="5">
    <citation type="submission" date="2014-05" db="EMBL/GenBank/DDBJ databases">
        <authorList>
            <person name="Wang L."/>
            <person name="Yang H."/>
            <person name="Xiang H."/>
        </authorList>
    </citation>
    <scope>NUCLEOTIDE SEQUENCE</scope>
    <source>
        <strain evidence="3">CGMCC 1.2087</strain>
    </source>
</reference>
<gene>
    <name evidence="3" type="primary">torD</name>
    <name evidence="3" type="ordered locus">HFX_2212</name>
    <name evidence="4" type="ORF">BM92_11805</name>
    <name evidence="5" type="ORF">C439_12864</name>
    <name evidence="6" type="ORF">E6P09_00630</name>
</gene>
<evidence type="ECO:0000313" key="3">
    <source>
        <dbReference type="EMBL" id="AFK19901.1"/>
    </source>
</evidence>
<evidence type="ECO:0000313" key="4">
    <source>
        <dbReference type="EMBL" id="AHZ23280.1"/>
    </source>
</evidence>
<feature type="compositionally biased region" description="Low complexity" evidence="2">
    <location>
        <begin position="1"/>
        <end position="16"/>
    </location>
</feature>
<organism evidence="3 7">
    <name type="scientific">Haloferax mediterranei (strain ATCC 33500 / DSM 1411 / JCM 8866 / NBRC 14739 / NCIMB 2177 / R-4)</name>
    <name type="common">Halobacterium mediterranei</name>
    <dbReference type="NCBI Taxonomy" id="523841"/>
    <lineage>
        <taxon>Archaea</taxon>
        <taxon>Methanobacteriati</taxon>
        <taxon>Methanobacteriota</taxon>
        <taxon>Stenosarchaea group</taxon>
        <taxon>Halobacteria</taxon>
        <taxon>Halobacteriales</taxon>
        <taxon>Haloferacaceae</taxon>
        <taxon>Haloferax</taxon>
    </lineage>
</organism>